<evidence type="ECO:0000256" key="2">
    <source>
        <dbReference type="ARBA" id="ARBA00010944"/>
    </source>
</evidence>
<dbReference type="NCBIfam" id="TIGR01214">
    <property type="entry name" value="rmlD"/>
    <property type="match status" value="1"/>
</dbReference>
<dbReference type="RefSeq" id="WP_185778781.1">
    <property type="nucleotide sequence ID" value="NZ_JACJUU010000002.1"/>
</dbReference>
<dbReference type="Gene3D" id="3.40.50.720">
    <property type="entry name" value="NAD(P)-binding Rossmann-like Domain"/>
    <property type="match status" value="1"/>
</dbReference>
<keyword evidence="6" id="KW-0521">NADP</keyword>
<name>A0A842HN14_9BURK</name>
<keyword evidence="6 8" id="KW-0560">Oxidoreductase</keyword>
<dbReference type="Pfam" id="PF04321">
    <property type="entry name" value="RmlD_sub_bind"/>
    <property type="match status" value="1"/>
</dbReference>
<dbReference type="CDD" id="cd05254">
    <property type="entry name" value="dTDP_HR_like_SDR_e"/>
    <property type="match status" value="1"/>
</dbReference>
<dbReference type="PANTHER" id="PTHR10491">
    <property type="entry name" value="DTDP-4-DEHYDRORHAMNOSE REDUCTASE"/>
    <property type="match status" value="1"/>
</dbReference>
<dbReference type="InterPro" id="IPR029903">
    <property type="entry name" value="RmlD-like-bd"/>
</dbReference>
<dbReference type="EC" id="1.1.1.133" evidence="3 6"/>
<comment type="similarity">
    <text evidence="2 6">Belongs to the dTDP-4-dehydrorhamnose reductase family.</text>
</comment>
<dbReference type="EMBL" id="JACJUU010000002">
    <property type="protein sequence ID" value="MBC2768968.1"/>
    <property type="molecule type" value="Genomic_DNA"/>
</dbReference>
<dbReference type="InterPro" id="IPR005913">
    <property type="entry name" value="dTDP_dehydrorham_reduct"/>
</dbReference>
<evidence type="ECO:0000313" key="9">
    <source>
        <dbReference type="Proteomes" id="UP000545386"/>
    </source>
</evidence>
<comment type="catalytic activity">
    <reaction evidence="5 6">
        <text>dTDP-beta-L-rhamnose + NADP(+) = dTDP-4-dehydro-beta-L-rhamnose + NADPH + H(+)</text>
        <dbReference type="Rhea" id="RHEA:21796"/>
        <dbReference type="ChEBI" id="CHEBI:15378"/>
        <dbReference type="ChEBI" id="CHEBI:57510"/>
        <dbReference type="ChEBI" id="CHEBI:57783"/>
        <dbReference type="ChEBI" id="CHEBI:58349"/>
        <dbReference type="ChEBI" id="CHEBI:62830"/>
        <dbReference type="EC" id="1.1.1.133"/>
    </reaction>
</comment>
<dbReference type="Proteomes" id="UP000545386">
    <property type="component" value="Unassembled WGS sequence"/>
</dbReference>
<dbReference type="GO" id="GO:0008831">
    <property type="term" value="F:dTDP-4-dehydrorhamnose reductase activity"/>
    <property type="evidence" value="ECO:0007669"/>
    <property type="project" value="UniProtKB-EC"/>
</dbReference>
<protein>
    <recommendedName>
        <fullName evidence="4 6">dTDP-4-dehydrorhamnose reductase</fullName>
        <ecNumber evidence="3 6">1.1.1.133</ecNumber>
    </recommendedName>
</protein>
<comment type="cofactor">
    <cofactor evidence="6">
        <name>Mg(2+)</name>
        <dbReference type="ChEBI" id="CHEBI:18420"/>
    </cofactor>
    <text evidence="6">Binds 1 Mg(2+) ion per monomer.</text>
</comment>
<proteinExistence type="inferred from homology"/>
<gene>
    <name evidence="8" type="primary">rfbD</name>
    <name evidence="8" type="ORF">GTU67_03450</name>
</gene>
<evidence type="ECO:0000259" key="7">
    <source>
        <dbReference type="Pfam" id="PF04321"/>
    </source>
</evidence>
<evidence type="ECO:0000256" key="1">
    <source>
        <dbReference type="ARBA" id="ARBA00004781"/>
    </source>
</evidence>
<evidence type="ECO:0000256" key="5">
    <source>
        <dbReference type="ARBA" id="ARBA00048200"/>
    </source>
</evidence>
<comment type="caution">
    <text evidence="8">The sequence shown here is derived from an EMBL/GenBank/DDBJ whole genome shotgun (WGS) entry which is preliminary data.</text>
</comment>
<accession>A0A842HN14</accession>
<evidence type="ECO:0000256" key="6">
    <source>
        <dbReference type="RuleBase" id="RU364082"/>
    </source>
</evidence>
<dbReference type="PANTHER" id="PTHR10491:SF4">
    <property type="entry name" value="METHIONINE ADENOSYLTRANSFERASE 2 SUBUNIT BETA"/>
    <property type="match status" value="1"/>
</dbReference>
<feature type="domain" description="RmlD-like substrate binding" evidence="7">
    <location>
        <begin position="1"/>
        <end position="271"/>
    </location>
</feature>
<comment type="pathway">
    <text evidence="1 6">Carbohydrate biosynthesis; dTDP-L-rhamnose biosynthesis.</text>
</comment>
<dbReference type="SUPFAM" id="SSF51735">
    <property type="entry name" value="NAD(P)-binding Rossmann-fold domains"/>
    <property type="match status" value="1"/>
</dbReference>
<evidence type="ECO:0000256" key="3">
    <source>
        <dbReference type="ARBA" id="ARBA00012929"/>
    </source>
</evidence>
<dbReference type="GO" id="GO:0019305">
    <property type="term" value="P:dTDP-rhamnose biosynthetic process"/>
    <property type="evidence" value="ECO:0007669"/>
    <property type="project" value="UniProtKB-UniPathway"/>
</dbReference>
<dbReference type="InterPro" id="IPR036291">
    <property type="entry name" value="NAD(P)-bd_dom_sf"/>
</dbReference>
<dbReference type="UniPathway" id="UPA00124"/>
<evidence type="ECO:0000313" key="8">
    <source>
        <dbReference type="EMBL" id="MBC2768968.1"/>
    </source>
</evidence>
<comment type="function">
    <text evidence="6">Catalyzes the reduction of dTDP-6-deoxy-L-lyxo-4-hexulose to yield dTDP-L-rhamnose.</text>
</comment>
<organism evidence="8 9">
    <name type="scientific">Pusillimonas minor</name>
    <dbReference type="NCBI Taxonomy" id="2697024"/>
    <lineage>
        <taxon>Bacteria</taxon>
        <taxon>Pseudomonadati</taxon>
        <taxon>Pseudomonadota</taxon>
        <taxon>Betaproteobacteria</taxon>
        <taxon>Burkholderiales</taxon>
        <taxon>Alcaligenaceae</taxon>
        <taxon>Pusillimonas</taxon>
    </lineage>
</organism>
<evidence type="ECO:0000256" key="4">
    <source>
        <dbReference type="ARBA" id="ARBA00017099"/>
    </source>
</evidence>
<reference evidence="8 9" key="1">
    <citation type="submission" date="2020-08" db="EMBL/GenBank/DDBJ databases">
        <title>Paraeoetvoesia sp. YC-7-48 draft genome sequence.</title>
        <authorList>
            <person name="Yao L."/>
        </authorList>
    </citation>
    <scope>NUCLEOTIDE SEQUENCE [LARGE SCALE GENOMIC DNA]</scope>
    <source>
        <strain evidence="9">YC-7-48</strain>
    </source>
</reference>
<dbReference type="GO" id="GO:0005829">
    <property type="term" value="C:cytosol"/>
    <property type="evidence" value="ECO:0007669"/>
    <property type="project" value="TreeGrafter"/>
</dbReference>
<keyword evidence="9" id="KW-1185">Reference proteome</keyword>
<sequence>MKVLIFGGAGQLGRCLQDRAPASWQVHAPTSAQVDITQPAQVAGAVASFVPDVLINASSYNAVDAAESDIDRAYAVNAHGPEHMARAARGCGARFFHVSTDYVFDGTRQSPYTEDDTPAPLSVYGQSKRAGELAVLAANPDAIVARTAWLFSEYGKNFVKTILALAAQNKLLTVVNDQVGSPTYAGDLADVLIGLAGRDAITGGIYHFAGREVVTWFEFAGAILAGVPHQLQPITTDDYPARARRPQYSALACRKLQALGFKPHALSENLDYVRSRLALIDGKLAHAVQEGVGNHRR</sequence>
<dbReference type="Gene3D" id="3.90.25.10">
    <property type="entry name" value="UDP-galactose 4-epimerase, domain 1"/>
    <property type="match status" value="1"/>
</dbReference>
<dbReference type="AlphaFoldDB" id="A0A842HN14"/>